<dbReference type="EMBL" id="JAHRIN010031096">
    <property type="protein sequence ID" value="MEQ2202125.1"/>
    <property type="molecule type" value="Genomic_DNA"/>
</dbReference>
<accession>A0ABV0R1Y3</accession>
<proteinExistence type="predicted"/>
<name>A0ABV0R1Y3_9TELE</name>
<gene>
    <name evidence="1" type="ORF">XENOCAPTIV_024831</name>
</gene>
<organism evidence="1 2">
    <name type="scientific">Xenoophorus captivus</name>
    <dbReference type="NCBI Taxonomy" id="1517983"/>
    <lineage>
        <taxon>Eukaryota</taxon>
        <taxon>Metazoa</taxon>
        <taxon>Chordata</taxon>
        <taxon>Craniata</taxon>
        <taxon>Vertebrata</taxon>
        <taxon>Euteleostomi</taxon>
        <taxon>Actinopterygii</taxon>
        <taxon>Neopterygii</taxon>
        <taxon>Teleostei</taxon>
        <taxon>Neoteleostei</taxon>
        <taxon>Acanthomorphata</taxon>
        <taxon>Ovalentaria</taxon>
        <taxon>Atherinomorphae</taxon>
        <taxon>Cyprinodontiformes</taxon>
        <taxon>Goodeidae</taxon>
        <taxon>Xenoophorus</taxon>
    </lineage>
</organism>
<protein>
    <submittedName>
        <fullName evidence="1">Uncharacterized protein</fullName>
    </submittedName>
</protein>
<dbReference type="Proteomes" id="UP001434883">
    <property type="component" value="Unassembled WGS sequence"/>
</dbReference>
<keyword evidence="2" id="KW-1185">Reference proteome</keyword>
<comment type="caution">
    <text evidence="1">The sequence shown here is derived from an EMBL/GenBank/DDBJ whole genome shotgun (WGS) entry which is preliminary data.</text>
</comment>
<evidence type="ECO:0000313" key="1">
    <source>
        <dbReference type="EMBL" id="MEQ2202125.1"/>
    </source>
</evidence>
<reference evidence="1 2" key="1">
    <citation type="submission" date="2021-06" db="EMBL/GenBank/DDBJ databases">
        <authorList>
            <person name="Palmer J.M."/>
        </authorList>
    </citation>
    <scope>NUCLEOTIDE SEQUENCE [LARGE SCALE GENOMIC DNA]</scope>
    <source>
        <strain evidence="1 2">XC_2019</strain>
        <tissue evidence="1">Muscle</tissue>
    </source>
</reference>
<sequence>MCHCTCTEMRSETEFLKLFQNNQSPALFNGFSAHREAPVVKVSAQISHKFQMRLLTTFSSTQTMPRCLRHKLIGFKDSRLNYIIYHAVSSTQSRKGLLCFTSEHTVTTSYVWNLTNHKCPLHTQTKKNLWVLFIKLRDQPQIAQIMCPHHDWNSRGRSPPSSLPFFYKLKPLFLHVRSRFFSNPDAFFKFLFSFKP</sequence>
<evidence type="ECO:0000313" key="2">
    <source>
        <dbReference type="Proteomes" id="UP001434883"/>
    </source>
</evidence>